<feature type="signal peptide" evidence="4">
    <location>
        <begin position="1"/>
        <end position="25"/>
    </location>
</feature>
<keyword evidence="3 4" id="KW-0732">Signal</keyword>
<accession>A0A239JZ53</accession>
<evidence type="ECO:0000256" key="3">
    <source>
        <dbReference type="ARBA" id="ARBA00022729"/>
    </source>
</evidence>
<dbReference type="Proteomes" id="UP000198284">
    <property type="component" value="Unassembled WGS sequence"/>
</dbReference>
<gene>
    <name evidence="6" type="ORF">SAMN06265795_11462</name>
</gene>
<proteinExistence type="inferred from homology"/>
<organism evidence="6 7">
    <name type="scientific">Noviherbaspirillum humi</name>
    <dbReference type="NCBI Taxonomy" id="1688639"/>
    <lineage>
        <taxon>Bacteria</taxon>
        <taxon>Pseudomonadati</taxon>
        <taxon>Pseudomonadota</taxon>
        <taxon>Betaproteobacteria</taxon>
        <taxon>Burkholderiales</taxon>
        <taxon>Oxalobacteraceae</taxon>
        <taxon>Noviherbaspirillum</taxon>
    </lineage>
</organism>
<dbReference type="InterPro" id="IPR015168">
    <property type="entry name" value="SsuA/THI5"/>
</dbReference>
<dbReference type="GO" id="GO:0042597">
    <property type="term" value="C:periplasmic space"/>
    <property type="evidence" value="ECO:0007669"/>
    <property type="project" value="UniProtKB-SubCell"/>
</dbReference>
<comment type="similarity">
    <text evidence="2">Belongs to the bacterial solute-binding protein SsuA/TauA family.</text>
</comment>
<evidence type="ECO:0000256" key="1">
    <source>
        <dbReference type="ARBA" id="ARBA00004418"/>
    </source>
</evidence>
<dbReference type="Gene3D" id="3.40.190.10">
    <property type="entry name" value="Periplasmic binding protein-like II"/>
    <property type="match status" value="2"/>
</dbReference>
<sequence length="340" mass="37078">MKLQHLPRLCLSVLAASFVHLSAQAQAPAAPTPAAPALKPLKLIVFDGGWNLPLWAAQRQGYFNEAKLAVDMTNTPNSVVLVKGIMEGRYDIAFAGIDNVIGYQEGQGEVPLENPDMFAFMGGDNGMLSVMAAPAIRKGEDLKGKSLSVDAMNTGFAFVLRDFVARSGLSQDDVKFVRAGSTSNRFKTLLAGENDATLLRTPFDLMAKEKGFTELAAGKSLGNYQGTVGLTTRRWAAQNEDALVNFIRAYRKGLEFIYDPKNRAISEALLVANTRDITPELAKSALTQLLENGLQRNPAFNVEGIRTVLALRSKYGTPQKQLTDPMKYIDSRYLEKAGTQ</sequence>
<feature type="chain" id="PRO_5012692510" evidence="4">
    <location>
        <begin position="26"/>
        <end position="340"/>
    </location>
</feature>
<dbReference type="AlphaFoldDB" id="A0A239JZ53"/>
<keyword evidence="7" id="KW-1185">Reference proteome</keyword>
<comment type="subcellular location">
    <subcellularLocation>
        <location evidence="1">Periplasm</location>
    </subcellularLocation>
</comment>
<dbReference type="SUPFAM" id="SSF53850">
    <property type="entry name" value="Periplasmic binding protein-like II"/>
    <property type="match status" value="1"/>
</dbReference>
<dbReference type="GO" id="GO:0042918">
    <property type="term" value="P:alkanesulfonate transmembrane transport"/>
    <property type="evidence" value="ECO:0007669"/>
    <property type="project" value="TreeGrafter"/>
</dbReference>
<dbReference type="EMBL" id="FZOT01000014">
    <property type="protein sequence ID" value="SNT11306.1"/>
    <property type="molecule type" value="Genomic_DNA"/>
</dbReference>
<dbReference type="RefSeq" id="WP_089400685.1">
    <property type="nucleotide sequence ID" value="NZ_FZOT01000014.1"/>
</dbReference>
<evidence type="ECO:0000313" key="7">
    <source>
        <dbReference type="Proteomes" id="UP000198284"/>
    </source>
</evidence>
<dbReference type="Pfam" id="PF09084">
    <property type="entry name" value="NMT1"/>
    <property type="match status" value="1"/>
</dbReference>
<evidence type="ECO:0000256" key="2">
    <source>
        <dbReference type="ARBA" id="ARBA00010742"/>
    </source>
</evidence>
<evidence type="ECO:0000256" key="4">
    <source>
        <dbReference type="SAM" id="SignalP"/>
    </source>
</evidence>
<reference evidence="6 7" key="1">
    <citation type="submission" date="2017-06" db="EMBL/GenBank/DDBJ databases">
        <authorList>
            <person name="Kim H.J."/>
            <person name="Triplett B.A."/>
        </authorList>
    </citation>
    <scope>NUCLEOTIDE SEQUENCE [LARGE SCALE GENOMIC DNA]</scope>
    <source>
        <strain evidence="6 7">U15</strain>
    </source>
</reference>
<name>A0A239JZ53_9BURK</name>
<protein>
    <submittedName>
        <fullName evidence="6">ABC-type nitrate/sulfonate/bicarbonate transport system, substrate-binding protein</fullName>
    </submittedName>
</protein>
<dbReference type="InterPro" id="IPR001638">
    <property type="entry name" value="Solute-binding_3/MltF_N"/>
</dbReference>
<dbReference type="PANTHER" id="PTHR30024">
    <property type="entry name" value="ALIPHATIC SULFONATES-BINDING PROTEIN-RELATED"/>
    <property type="match status" value="1"/>
</dbReference>
<dbReference type="PANTHER" id="PTHR30024:SF47">
    <property type="entry name" value="TAURINE-BINDING PERIPLASMIC PROTEIN"/>
    <property type="match status" value="1"/>
</dbReference>
<evidence type="ECO:0000259" key="5">
    <source>
        <dbReference type="SMART" id="SM00062"/>
    </source>
</evidence>
<feature type="domain" description="Solute-binding protein family 3/N-terminal" evidence="5">
    <location>
        <begin position="51"/>
        <end position="260"/>
    </location>
</feature>
<dbReference type="OrthoDB" id="9815602at2"/>
<evidence type="ECO:0000313" key="6">
    <source>
        <dbReference type="EMBL" id="SNT11306.1"/>
    </source>
</evidence>
<dbReference type="SMART" id="SM00062">
    <property type="entry name" value="PBPb"/>
    <property type="match status" value="1"/>
</dbReference>